<proteinExistence type="predicted"/>
<dbReference type="GO" id="GO:0044781">
    <property type="term" value="P:bacterial-type flagellum organization"/>
    <property type="evidence" value="ECO:0007669"/>
    <property type="project" value="InterPro"/>
</dbReference>
<evidence type="ECO:0000256" key="6">
    <source>
        <dbReference type="SAM" id="MobiDB-lite"/>
    </source>
</evidence>
<keyword evidence="3 7" id="KW-0812">Transmembrane</keyword>
<gene>
    <name evidence="8" type="ORF">NM125_09885</name>
</gene>
<keyword evidence="2" id="KW-1003">Cell membrane</keyword>
<keyword evidence="4 7" id="KW-1133">Transmembrane helix</keyword>
<evidence type="ECO:0000256" key="1">
    <source>
        <dbReference type="ARBA" id="ARBA00004236"/>
    </source>
</evidence>
<comment type="caution">
    <text evidence="8">The sequence shown here is derived from an EMBL/GenBank/DDBJ whole genome shotgun (WGS) entry which is preliminary data.</text>
</comment>
<protein>
    <submittedName>
        <fullName evidence="8">Flagellar biosynthetic protein FliO</fullName>
    </submittedName>
</protein>
<keyword evidence="8" id="KW-0282">Flagellum</keyword>
<dbReference type="Pfam" id="PF04347">
    <property type="entry name" value="FliO"/>
    <property type="match status" value="1"/>
</dbReference>
<organism evidence="8 9">
    <name type="scientific">Gracilimonas sediminicola</name>
    <dbReference type="NCBI Taxonomy" id="2952158"/>
    <lineage>
        <taxon>Bacteria</taxon>
        <taxon>Pseudomonadati</taxon>
        <taxon>Balneolota</taxon>
        <taxon>Balneolia</taxon>
        <taxon>Balneolales</taxon>
        <taxon>Balneolaceae</taxon>
        <taxon>Gracilimonas</taxon>
    </lineage>
</organism>
<dbReference type="AlphaFoldDB" id="A0A9X2RH11"/>
<evidence type="ECO:0000256" key="7">
    <source>
        <dbReference type="SAM" id="Phobius"/>
    </source>
</evidence>
<dbReference type="EMBL" id="JANDBC010000002">
    <property type="protein sequence ID" value="MCP9291883.1"/>
    <property type="molecule type" value="Genomic_DNA"/>
</dbReference>
<accession>A0A9X2RH11</accession>
<feature type="transmembrane region" description="Helical" evidence="7">
    <location>
        <begin position="16"/>
        <end position="35"/>
    </location>
</feature>
<evidence type="ECO:0000313" key="9">
    <source>
        <dbReference type="Proteomes" id="UP001139125"/>
    </source>
</evidence>
<feature type="transmembrane region" description="Helical" evidence="7">
    <location>
        <begin position="86"/>
        <end position="108"/>
    </location>
</feature>
<sequence length="193" mass="21580">MDFTKILSQSKKKPQNVLKIVLAFAVALLVIWMFLVSRMEFSATEKAASNPEAIERTQGLKTSLGQKTAEVEATASEPENAGEDTVFQNAFTTFLVMMGMLGLVWFWARKKSGSTQQKQEGRDLGEHILGQGAQLKFVEINNEVWVMGMTAGSLNLLHRIPKSEWNENEGLEEIAEVKNGSADFKSLYKMFKN</sequence>
<evidence type="ECO:0000313" key="8">
    <source>
        <dbReference type="EMBL" id="MCP9291883.1"/>
    </source>
</evidence>
<dbReference type="Proteomes" id="UP001139125">
    <property type="component" value="Unassembled WGS sequence"/>
</dbReference>
<evidence type="ECO:0000256" key="4">
    <source>
        <dbReference type="ARBA" id="ARBA00022989"/>
    </source>
</evidence>
<evidence type="ECO:0000256" key="3">
    <source>
        <dbReference type="ARBA" id="ARBA00022692"/>
    </source>
</evidence>
<evidence type="ECO:0000256" key="5">
    <source>
        <dbReference type="ARBA" id="ARBA00023136"/>
    </source>
</evidence>
<dbReference type="RefSeq" id="WP_255134757.1">
    <property type="nucleotide sequence ID" value="NZ_JANDBC010000002.1"/>
</dbReference>
<keyword evidence="5 7" id="KW-0472">Membrane</keyword>
<reference evidence="8" key="1">
    <citation type="submission" date="2022-06" db="EMBL/GenBank/DDBJ databases">
        <title>Gracilimonas sp. CAU 1638 isolated from sea sediment.</title>
        <authorList>
            <person name="Kim W."/>
        </authorList>
    </citation>
    <scope>NUCLEOTIDE SEQUENCE</scope>
    <source>
        <strain evidence="8">CAU 1638</strain>
    </source>
</reference>
<keyword evidence="8" id="KW-0966">Cell projection</keyword>
<dbReference type="InterPro" id="IPR022781">
    <property type="entry name" value="Flagellar_biosynth_FliO"/>
</dbReference>
<comment type="subcellular location">
    <subcellularLocation>
        <location evidence="1">Cell membrane</location>
    </subcellularLocation>
</comment>
<keyword evidence="8" id="KW-0969">Cilium</keyword>
<dbReference type="GO" id="GO:0016020">
    <property type="term" value="C:membrane"/>
    <property type="evidence" value="ECO:0007669"/>
    <property type="project" value="InterPro"/>
</dbReference>
<evidence type="ECO:0000256" key="2">
    <source>
        <dbReference type="ARBA" id="ARBA00022475"/>
    </source>
</evidence>
<name>A0A9X2RH11_9BACT</name>
<feature type="region of interest" description="Disordered" evidence="6">
    <location>
        <begin position="52"/>
        <end position="80"/>
    </location>
</feature>
<keyword evidence="9" id="KW-1185">Reference proteome</keyword>